<name>A0ABU3W3N0_9GAMM</name>
<feature type="compositionally biased region" description="Low complexity" evidence="1">
    <location>
        <begin position="43"/>
        <end position="54"/>
    </location>
</feature>
<feature type="region of interest" description="Disordered" evidence="1">
    <location>
        <begin position="37"/>
        <end position="61"/>
    </location>
</feature>
<dbReference type="EMBL" id="JAWIIJ010000026">
    <property type="protein sequence ID" value="MDV2081138.1"/>
    <property type="molecule type" value="Genomic_DNA"/>
</dbReference>
<evidence type="ECO:0000313" key="3">
    <source>
        <dbReference type="Proteomes" id="UP001269819"/>
    </source>
</evidence>
<gene>
    <name evidence="2" type="ORF">RYS15_20800</name>
</gene>
<evidence type="ECO:0000313" key="2">
    <source>
        <dbReference type="EMBL" id="MDV2081138.1"/>
    </source>
</evidence>
<keyword evidence="3" id="KW-1185">Reference proteome</keyword>
<accession>A0ABU3W3N0</accession>
<dbReference type="RefSeq" id="WP_316975427.1">
    <property type="nucleotide sequence ID" value="NZ_JAWIIJ010000026.1"/>
</dbReference>
<protein>
    <submittedName>
        <fullName evidence="2">Uncharacterized protein</fullName>
    </submittedName>
</protein>
<sequence>MKWIVLAVVVAVVAYWLSQGRRRNSIEDPDVKTVEEKDFYLTSDDNASDNESASGNRNPRH</sequence>
<reference evidence="2 3" key="1">
    <citation type="submission" date="2023-10" db="EMBL/GenBank/DDBJ databases">
        <title>Characteristics and mechanism of a salt-tolerant marine origin heterotrophic nitrifying- aerobic denitrifying bacteria Marinobacter xestospongiae HN1.</title>
        <authorList>
            <person name="Qi R."/>
        </authorList>
    </citation>
    <scope>NUCLEOTIDE SEQUENCE [LARGE SCALE GENOMIC DNA]</scope>
    <source>
        <strain evidence="2 3">HN1</strain>
    </source>
</reference>
<comment type="caution">
    <text evidence="2">The sequence shown here is derived from an EMBL/GenBank/DDBJ whole genome shotgun (WGS) entry which is preliminary data.</text>
</comment>
<organism evidence="2 3">
    <name type="scientific">Marinobacter xestospongiae</name>
    <dbReference type="NCBI Taxonomy" id="994319"/>
    <lineage>
        <taxon>Bacteria</taxon>
        <taxon>Pseudomonadati</taxon>
        <taxon>Pseudomonadota</taxon>
        <taxon>Gammaproteobacteria</taxon>
        <taxon>Pseudomonadales</taxon>
        <taxon>Marinobacteraceae</taxon>
        <taxon>Marinobacter</taxon>
    </lineage>
</organism>
<proteinExistence type="predicted"/>
<evidence type="ECO:0000256" key="1">
    <source>
        <dbReference type="SAM" id="MobiDB-lite"/>
    </source>
</evidence>
<dbReference type="Proteomes" id="UP001269819">
    <property type="component" value="Unassembled WGS sequence"/>
</dbReference>